<dbReference type="CDD" id="cd01743">
    <property type="entry name" value="GATase1_Anthranilate_Synthase"/>
    <property type="match status" value="1"/>
</dbReference>
<evidence type="ECO:0000259" key="12">
    <source>
        <dbReference type="Pfam" id="PF04715"/>
    </source>
</evidence>
<dbReference type="PANTHER" id="PTHR11236:SF18">
    <property type="entry name" value="AMINODEOXYCHORISMATE SYNTHASE"/>
    <property type="match status" value="1"/>
</dbReference>
<evidence type="ECO:0000256" key="1">
    <source>
        <dbReference type="ARBA" id="ARBA00001000"/>
    </source>
</evidence>
<dbReference type="InterPro" id="IPR015890">
    <property type="entry name" value="Chorismate_C"/>
</dbReference>
<dbReference type="EMBL" id="KN840439">
    <property type="protein sequence ID" value="KIP12535.1"/>
    <property type="molecule type" value="Genomic_DNA"/>
</dbReference>
<protein>
    <recommendedName>
        <fullName evidence="4">aminodeoxychorismate synthase</fullName>
        <ecNumber evidence="4">2.6.1.85</ecNumber>
    </recommendedName>
    <alternativeName>
        <fullName evidence="8">Para-aminobenzoate synthase</fullName>
    </alternativeName>
    <alternativeName>
        <fullName evidence="9">p-aminobenzoic acid synthase</fullName>
    </alternativeName>
</protein>
<name>A0A0C3SFR3_PHLG1</name>
<dbReference type="PROSITE" id="PS51273">
    <property type="entry name" value="GATASE_TYPE_1"/>
    <property type="match status" value="1"/>
</dbReference>
<dbReference type="GO" id="GO:0046820">
    <property type="term" value="F:4-amino-4-deoxychorismate synthase activity"/>
    <property type="evidence" value="ECO:0007669"/>
    <property type="project" value="UniProtKB-EC"/>
</dbReference>
<keyword evidence="5" id="KW-0808">Transferase</keyword>
<reference evidence="13 14" key="1">
    <citation type="journal article" date="2014" name="PLoS Genet.">
        <title>Analysis of the Phlebiopsis gigantea genome, transcriptome and secretome provides insight into its pioneer colonization strategies of wood.</title>
        <authorList>
            <person name="Hori C."/>
            <person name="Ishida T."/>
            <person name="Igarashi K."/>
            <person name="Samejima M."/>
            <person name="Suzuki H."/>
            <person name="Master E."/>
            <person name="Ferreira P."/>
            <person name="Ruiz-Duenas F.J."/>
            <person name="Held B."/>
            <person name="Canessa P."/>
            <person name="Larrondo L.F."/>
            <person name="Schmoll M."/>
            <person name="Druzhinina I.S."/>
            <person name="Kubicek C.P."/>
            <person name="Gaskell J.A."/>
            <person name="Kersten P."/>
            <person name="St John F."/>
            <person name="Glasner J."/>
            <person name="Sabat G."/>
            <person name="Splinter BonDurant S."/>
            <person name="Syed K."/>
            <person name="Yadav J."/>
            <person name="Mgbeahuruike A.C."/>
            <person name="Kovalchuk A."/>
            <person name="Asiegbu F.O."/>
            <person name="Lackner G."/>
            <person name="Hoffmeister D."/>
            <person name="Rencoret J."/>
            <person name="Gutierrez A."/>
            <person name="Sun H."/>
            <person name="Lindquist E."/>
            <person name="Barry K."/>
            <person name="Riley R."/>
            <person name="Grigoriev I.V."/>
            <person name="Henrissat B."/>
            <person name="Kues U."/>
            <person name="Berka R.M."/>
            <person name="Martinez A.T."/>
            <person name="Covert S.F."/>
            <person name="Blanchette R.A."/>
            <person name="Cullen D."/>
        </authorList>
    </citation>
    <scope>NUCLEOTIDE SEQUENCE [LARGE SCALE GENOMIC DNA]</scope>
    <source>
        <strain evidence="13 14">11061_1 CR5-6</strain>
    </source>
</reference>
<evidence type="ECO:0000313" key="14">
    <source>
        <dbReference type="Proteomes" id="UP000053257"/>
    </source>
</evidence>
<dbReference type="InterPro" id="IPR029062">
    <property type="entry name" value="Class_I_gatase-like"/>
</dbReference>
<evidence type="ECO:0000259" key="11">
    <source>
        <dbReference type="Pfam" id="PF00425"/>
    </source>
</evidence>
<keyword evidence="7" id="KW-0315">Glutamine amidotransferase</keyword>
<dbReference type="InterPro" id="IPR010117">
    <property type="entry name" value="PabB_fungal"/>
</dbReference>
<dbReference type="GO" id="GO:0005737">
    <property type="term" value="C:cytoplasm"/>
    <property type="evidence" value="ECO:0007669"/>
    <property type="project" value="TreeGrafter"/>
</dbReference>
<dbReference type="InterPro" id="IPR017926">
    <property type="entry name" value="GATASE"/>
</dbReference>
<dbReference type="Gene3D" id="3.60.120.10">
    <property type="entry name" value="Anthranilate synthase"/>
    <property type="match status" value="1"/>
</dbReference>
<organism evidence="13 14">
    <name type="scientific">Phlebiopsis gigantea (strain 11061_1 CR5-6)</name>
    <name type="common">White-rot fungus</name>
    <name type="synonym">Peniophora gigantea</name>
    <dbReference type="NCBI Taxonomy" id="745531"/>
    <lineage>
        <taxon>Eukaryota</taxon>
        <taxon>Fungi</taxon>
        <taxon>Dikarya</taxon>
        <taxon>Basidiomycota</taxon>
        <taxon>Agaricomycotina</taxon>
        <taxon>Agaricomycetes</taxon>
        <taxon>Polyporales</taxon>
        <taxon>Phanerochaetaceae</taxon>
        <taxon>Phlebiopsis</taxon>
    </lineage>
</organism>
<dbReference type="PRINTS" id="PR00099">
    <property type="entry name" value="CPSGATASE"/>
</dbReference>
<feature type="domain" description="Chorismate-utilising enzyme C-terminal" evidence="11">
    <location>
        <begin position="461"/>
        <end position="746"/>
    </location>
</feature>
<dbReference type="Pfam" id="PF00117">
    <property type="entry name" value="GATase"/>
    <property type="match status" value="1"/>
</dbReference>
<dbReference type="GO" id="GO:0046654">
    <property type="term" value="P:tetrahydrofolate biosynthetic process"/>
    <property type="evidence" value="ECO:0007669"/>
    <property type="project" value="UniProtKB-UniPathway"/>
</dbReference>
<proteinExistence type="inferred from homology"/>
<dbReference type="Pfam" id="PF04715">
    <property type="entry name" value="Anth_synt_I_N"/>
    <property type="match status" value="1"/>
</dbReference>
<dbReference type="InterPro" id="IPR006221">
    <property type="entry name" value="TrpG/PapA_dom"/>
</dbReference>
<evidence type="ECO:0000256" key="6">
    <source>
        <dbReference type="ARBA" id="ARBA00022909"/>
    </source>
</evidence>
<dbReference type="NCBIfam" id="TIGR01823">
    <property type="entry name" value="PabB-fungal"/>
    <property type="match status" value="1"/>
</dbReference>
<evidence type="ECO:0000256" key="9">
    <source>
        <dbReference type="ARBA" id="ARBA00031904"/>
    </source>
</evidence>
<dbReference type="UniPathway" id="UPA00077">
    <property type="reaction ID" value="UER00149"/>
</dbReference>
<dbReference type="InterPro" id="IPR019999">
    <property type="entry name" value="Anth_synth_I-like"/>
</dbReference>
<keyword evidence="6" id="KW-0289">Folate biosynthesis</keyword>
<dbReference type="EC" id="2.6.1.85" evidence="4"/>
<comment type="similarity">
    <text evidence="3">In the C-terminal section; belongs to the anthranilate synthase component I family.</text>
</comment>
<feature type="domain" description="Anthranilate synthase component I N-terminal" evidence="12">
    <location>
        <begin position="276"/>
        <end position="409"/>
    </location>
</feature>
<dbReference type="GO" id="GO:0000162">
    <property type="term" value="P:L-tryptophan biosynthetic process"/>
    <property type="evidence" value="ECO:0007669"/>
    <property type="project" value="TreeGrafter"/>
</dbReference>
<dbReference type="PANTHER" id="PTHR11236">
    <property type="entry name" value="AMINOBENZOATE/ANTHRANILATE SYNTHASE"/>
    <property type="match status" value="1"/>
</dbReference>
<dbReference type="InterPro" id="IPR005801">
    <property type="entry name" value="ADC_synthase"/>
</dbReference>
<feature type="domain" description="Glutamine amidotransferase" evidence="10">
    <location>
        <begin position="11"/>
        <end position="195"/>
    </location>
</feature>
<dbReference type="OrthoDB" id="64220at2759"/>
<accession>A0A0C3SFR3</accession>
<evidence type="ECO:0000256" key="8">
    <source>
        <dbReference type="ARBA" id="ARBA00031329"/>
    </source>
</evidence>
<dbReference type="GO" id="GO:0046656">
    <property type="term" value="P:folic acid biosynthetic process"/>
    <property type="evidence" value="ECO:0007669"/>
    <property type="project" value="UniProtKB-KW"/>
</dbReference>
<dbReference type="AlphaFoldDB" id="A0A0C3SFR3"/>
<dbReference type="InterPro" id="IPR006805">
    <property type="entry name" value="Anth_synth_I_N"/>
</dbReference>
<evidence type="ECO:0000313" key="13">
    <source>
        <dbReference type="EMBL" id="KIP12535.1"/>
    </source>
</evidence>
<dbReference type="PRINTS" id="PR00097">
    <property type="entry name" value="ANTSNTHASEII"/>
</dbReference>
<comment type="pathway">
    <text evidence="2">Cofactor biosynthesis; tetrahydrofolate biosynthesis; 4-aminobenzoate from chorismate: step 1/2.</text>
</comment>
<dbReference type="NCBIfam" id="TIGR00566">
    <property type="entry name" value="trpG_papA"/>
    <property type="match status" value="1"/>
</dbReference>
<dbReference type="SUPFAM" id="SSF52317">
    <property type="entry name" value="Class I glutamine amidotransferase-like"/>
    <property type="match status" value="1"/>
</dbReference>
<evidence type="ECO:0000256" key="4">
    <source>
        <dbReference type="ARBA" id="ARBA00013139"/>
    </source>
</evidence>
<dbReference type="HOGENOM" id="CLU_006493_0_0_1"/>
<dbReference type="Pfam" id="PF00425">
    <property type="entry name" value="Chorismate_bind"/>
    <property type="match status" value="1"/>
</dbReference>
<evidence type="ECO:0000259" key="10">
    <source>
        <dbReference type="Pfam" id="PF00117"/>
    </source>
</evidence>
<dbReference type="PRINTS" id="PR00096">
    <property type="entry name" value="GATASE"/>
</dbReference>
<comment type="catalytic activity">
    <reaction evidence="1">
        <text>chorismate + L-glutamine = 4-amino-4-deoxychorismate + L-glutamate</text>
        <dbReference type="Rhea" id="RHEA:11672"/>
        <dbReference type="ChEBI" id="CHEBI:29748"/>
        <dbReference type="ChEBI" id="CHEBI:29985"/>
        <dbReference type="ChEBI" id="CHEBI:58359"/>
        <dbReference type="ChEBI" id="CHEBI:58406"/>
        <dbReference type="EC" id="2.6.1.85"/>
    </reaction>
</comment>
<dbReference type="Gene3D" id="3.40.50.880">
    <property type="match status" value="1"/>
</dbReference>
<evidence type="ECO:0000256" key="2">
    <source>
        <dbReference type="ARBA" id="ARBA00005009"/>
    </source>
</evidence>
<dbReference type="Proteomes" id="UP000053257">
    <property type="component" value="Unassembled WGS sequence"/>
</dbReference>
<dbReference type="SUPFAM" id="SSF56322">
    <property type="entry name" value="ADC synthase"/>
    <property type="match status" value="1"/>
</dbReference>
<evidence type="ECO:0000256" key="5">
    <source>
        <dbReference type="ARBA" id="ARBA00022679"/>
    </source>
</evidence>
<dbReference type="GO" id="GO:0008153">
    <property type="term" value="P:4-aminobenzoate biosynthetic process"/>
    <property type="evidence" value="ECO:0007669"/>
    <property type="project" value="TreeGrafter"/>
</dbReference>
<keyword evidence="14" id="KW-1185">Reference proteome</keyword>
<gene>
    <name evidence="13" type="ORF">PHLGIDRAFT_27332</name>
</gene>
<evidence type="ECO:0000256" key="3">
    <source>
        <dbReference type="ARBA" id="ARBA00005970"/>
    </source>
</evidence>
<dbReference type="STRING" id="745531.A0A0C3SFR3"/>
<sequence>MAIVDVPRILFIDSYDSFTFNLAALCRRAIPGCIVYIIKNDAISFDKLRPLLNQFHAVIIGPGPGSPDKDGDIGIVKDMWNLETDHILPVFGVCLGMQSLALAFGATLKRLDVVKHGQVSNIVHEGNEIFKGVEHVQAVRYHSLHVSLNGDEPLEALAWADDQEDNGWVLMAVKHTSKPFWGVQYHPESVRTCGGGGDVIRNFWRLAKLWSTVHARRVEPWVSSTEAFVGRPWPHLRTASSLSRSPSPDRAVATCVLECPGVSLPTLCEKLGVGEESSDFVLLESAAQPGRYSIVGCLLPSTPKVTYRIGQHSIHIVDGDGDRTEDLGEDVWTWLSAFMRKKRVCGGGHKEVPFWGGFMGFLSYELGVHSLCPTLRPRLTEEHDHHPDVNLVFVERSIVIDSVTGRAYVQSLLPHDTEWIATIAAQIQDIHSTSITTEDSSGRSRVKALQARPPTVVLPDKESYIQRIRDAQDYLLSGDSYELCLTAPTRISITPSTETDRSRSSSWDLYKTLRKRNPAPHSAYLRLHPSTLLSSSPERFLSFSRPPAGVCQLRPIKGTVRKAPAVTRAVAEGALTGSVKEVAENLMIVDLIRHDLHGVVGDDVTVPQFCGVEEYETVWQMVSVIEGRLPNGTQLDDDGLDIGWEVLRQSLPPGSMTGAPKKRSVELLSNLEGCPRNIYSGVFGYWDVGGGGDWSVTIRSCFKYIEDSQAQSADAESSSEEWTLGAGGAITALSDPEAEWEEMIAKVQSVLPAFAATA</sequence>
<evidence type="ECO:0000256" key="7">
    <source>
        <dbReference type="ARBA" id="ARBA00022962"/>
    </source>
</evidence>